<organism evidence="10 11">
    <name type="scientific">Mytilus edulis</name>
    <name type="common">Blue mussel</name>
    <dbReference type="NCBI Taxonomy" id="6550"/>
    <lineage>
        <taxon>Eukaryota</taxon>
        <taxon>Metazoa</taxon>
        <taxon>Spiralia</taxon>
        <taxon>Lophotrochozoa</taxon>
        <taxon>Mollusca</taxon>
        <taxon>Bivalvia</taxon>
        <taxon>Autobranchia</taxon>
        <taxon>Pteriomorphia</taxon>
        <taxon>Mytilida</taxon>
        <taxon>Mytiloidea</taxon>
        <taxon>Mytilidae</taxon>
        <taxon>Mytilinae</taxon>
        <taxon>Mytilus</taxon>
    </lineage>
</organism>
<keyword evidence="7" id="KW-1015">Disulfide bond</keyword>
<dbReference type="OrthoDB" id="6137108at2759"/>
<keyword evidence="11" id="KW-1185">Reference proteome</keyword>
<evidence type="ECO:0000259" key="9">
    <source>
        <dbReference type="SMART" id="SM00607"/>
    </source>
</evidence>
<dbReference type="AlphaFoldDB" id="A0A8S3VJT8"/>
<keyword evidence="4" id="KW-0479">Metal-binding</keyword>
<evidence type="ECO:0000256" key="3">
    <source>
        <dbReference type="ARBA" id="ARBA00011233"/>
    </source>
</evidence>
<keyword evidence="8" id="KW-0732">Signal</keyword>
<comment type="similarity">
    <text evidence="2">Belongs to the fucolectin family.</text>
</comment>
<dbReference type="EMBL" id="CAJPWZ010003308">
    <property type="protein sequence ID" value="CAG2256511.1"/>
    <property type="molecule type" value="Genomic_DNA"/>
</dbReference>
<reference evidence="10" key="1">
    <citation type="submission" date="2021-03" db="EMBL/GenBank/DDBJ databases">
        <authorList>
            <person name="Bekaert M."/>
        </authorList>
    </citation>
    <scope>NUCLEOTIDE SEQUENCE</scope>
</reference>
<dbReference type="Gene3D" id="2.60.120.260">
    <property type="entry name" value="Galactose-binding domain-like"/>
    <property type="match status" value="1"/>
</dbReference>
<dbReference type="InterPro" id="IPR006585">
    <property type="entry name" value="FTP1"/>
</dbReference>
<comment type="subunit">
    <text evidence="3">Homotrimer.</text>
</comment>
<dbReference type="GO" id="GO:0042806">
    <property type="term" value="F:fucose binding"/>
    <property type="evidence" value="ECO:0007669"/>
    <property type="project" value="UniProtKB-ARBA"/>
</dbReference>
<evidence type="ECO:0000313" key="11">
    <source>
        <dbReference type="Proteomes" id="UP000683360"/>
    </source>
</evidence>
<keyword evidence="6" id="KW-0106">Calcium</keyword>
<evidence type="ECO:0000256" key="2">
    <source>
        <dbReference type="ARBA" id="ARBA00010147"/>
    </source>
</evidence>
<dbReference type="PROSITE" id="PS51257">
    <property type="entry name" value="PROKAR_LIPOPROTEIN"/>
    <property type="match status" value="1"/>
</dbReference>
<comment type="caution">
    <text evidence="10">The sequence shown here is derived from an EMBL/GenBank/DDBJ whole genome shotgun (WGS) entry which is preliminary data.</text>
</comment>
<evidence type="ECO:0000256" key="8">
    <source>
        <dbReference type="SAM" id="SignalP"/>
    </source>
</evidence>
<sequence>MTFAKMLYCATVLIFGCTMLSSACEIGLSNYKGKFINNNRLLEKILKLETMLNTTLKKREEMLNQMLESPCKGHLRIEDVSHEKLTSQSSHNALYPSGNAVDGDLTTMFMTNFDKKPYWWVDLGSSFSVHHVEIWNRKDNVGRRLRKLDILVGPTLSEMKLCTYYKGHANNGEYLILNCSKPTNGRYVKLAIGVQEWFNLMEVKVFAYSKTCLADE</sequence>
<evidence type="ECO:0000256" key="7">
    <source>
        <dbReference type="ARBA" id="ARBA00023157"/>
    </source>
</evidence>
<evidence type="ECO:0000256" key="5">
    <source>
        <dbReference type="ARBA" id="ARBA00022734"/>
    </source>
</evidence>
<dbReference type="PANTHER" id="PTHR45713">
    <property type="entry name" value="FTP DOMAIN-CONTAINING PROTEIN"/>
    <property type="match status" value="1"/>
</dbReference>
<dbReference type="GO" id="GO:0046872">
    <property type="term" value="F:metal ion binding"/>
    <property type="evidence" value="ECO:0007669"/>
    <property type="project" value="UniProtKB-KW"/>
</dbReference>
<dbReference type="Pfam" id="PF22633">
    <property type="entry name" value="F5_F8_type_C_2"/>
    <property type="match status" value="1"/>
</dbReference>
<accession>A0A8S3VJT8</accession>
<protein>
    <recommendedName>
        <fullName evidence="9">Fucolectin tachylectin-4 pentraxin-1 domain-containing protein</fullName>
    </recommendedName>
</protein>
<feature type="signal peptide" evidence="8">
    <location>
        <begin position="1"/>
        <end position="23"/>
    </location>
</feature>
<comment type="function">
    <text evidence="1">Acts as a defensive agent. Recognizes blood group fucosylated oligosaccharides including A, B, H and Lewis B-type antigens. Does not recognize Lewis A antigen and has low affinity for monovalent haptens.</text>
</comment>
<dbReference type="InterPro" id="IPR008979">
    <property type="entry name" value="Galactose-bd-like_sf"/>
</dbReference>
<name>A0A8S3VJT8_MYTED</name>
<feature type="chain" id="PRO_5035785832" description="Fucolectin tachylectin-4 pentraxin-1 domain-containing protein" evidence="8">
    <location>
        <begin position="24"/>
        <end position="216"/>
    </location>
</feature>
<keyword evidence="5" id="KW-0430">Lectin</keyword>
<dbReference type="GO" id="GO:0010185">
    <property type="term" value="P:regulation of cellular defense response"/>
    <property type="evidence" value="ECO:0007669"/>
    <property type="project" value="UniProtKB-ARBA"/>
</dbReference>
<gene>
    <name evidence="10" type="ORF">MEDL_67913</name>
</gene>
<evidence type="ECO:0000313" key="10">
    <source>
        <dbReference type="EMBL" id="CAG2256511.1"/>
    </source>
</evidence>
<evidence type="ECO:0000256" key="4">
    <source>
        <dbReference type="ARBA" id="ARBA00022723"/>
    </source>
</evidence>
<proteinExistence type="inferred from homology"/>
<dbReference type="SUPFAM" id="SSF49785">
    <property type="entry name" value="Galactose-binding domain-like"/>
    <property type="match status" value="1"/>
</dbReference>
<feature type="domain" description="Fucolectin tachylectin-4 pentraxin-1" evidence="9">
    <location>
        <begin position="77"/>
        <end position="211"/>
    </location>
</feature>
<dbReference type="SMART" id="SM00607">
    <property type="entry name" value="FTP"/>
    <property type="match status" value="1"/>
</dbReference>
<evidence type="ECO:0000256" key="6">
    <source>
        <dbReference type="ARBA" id="ARBA00022837"/>
    </source>
</evidence>
<dbReference type="GO" id="GO:0001868">
    <property type="term" value="P:regulation of complement activation, lectin pathway"/>
    <property type="evidence" value="ECO:0007669"/>
    <property type="project" value="UniProtKB-ARBA"/>
</dbReference>
<dbReference type="PANTHER" id="PTHR45713:SF15">
    <property type="entry name" value="F5_8 TYPE C DOMAIN-CONTAINING PROTEIN"/>
    <property type="match status" value="1"/>
</dbReference>
<dbReference type="Proteomes" id="UP000683360">
    <property type="component" value="Unassembled WGS sequence"/>
</dbReference>
<dbReference type="InterPro" id="IPR051941">
    <property type="entry name" value="BG_Antigen-Binding_Lectin"/>
</dbReference>
<evidence type="ECO:0000256" key="1">
    <source>
        <dbReference type="ARBA" id="ARBA00002219"/>
    </source>
</evidence>